<dbReference type="PROSITE" id="PS50263">
    <property type="entry name" value="CN_HYDROLASE"/>
    <property type="match status" value="1"/>
</dbReference>
<keyword evidence="4" id="KW-1185">Reference proteome</keyword>
<keyword evidence="1 3" id="KW-0378">Hydrolase</keyword>
<feature type="domain" description="CN hydrolase" evidence="2">
    <location>
        <begin position="42"/>
        <end position="295"/>
    </location>
</feature>
<dbReference type="InterPro" id="IPR003010">
    <property type="entry name" value="C-N_Hydrolase"/>
</dbReference>
<dbReference type="CDD" id="cd07197">
    <property type="entry name" value="nitrilase"/>
    <property type="match status" value="1"/>
</dbReference>
<name>A0A7Y6Q474_9HYPH</name>
<evidence type="ECO:0000259" key="2">
    <source>
        <dbReference type="PROSITE" id="PS50263"/>
    </source>
</evidence>
<dbReference type="Pfam" id="PF00795">
    <property type="entry name" value="CN_hydrolase"/>
    <property type="match status" value="1"/>
</dbReference>
<evidence type="ECO:0000313" key="4">
    <source>
        <dbReference type="Proteomes" id="UP000520198"/>
    </source>
</evidence>
<dbReference type="AlphaFoldDB" id="A0A7Y6Q474"/>
<sequence length="330" mass="36632">MTRNANLKRRVRARAAKTGESYTSALRQIRQTIPDDPAARSIRLAVAQTSLFNDPRDISGLRASGTELRRLMREAHGAGARLIHFPEGATCAPNKRIMSVTGPRDIGLSDWARFEWTVLREELDATSRLARELRLWTVFGSVHQLSAPHRPHNCLYVVSDRGELVTRYDERMLSNTKISFMYAPGKTPVTFEVGGIRFGCALGMETHYPEIFTEYEALDVDCVLFSTSGETPSAAPAFAVEALGHAASNRYWVSYSSHAAQSIVIPSGIAAPDGHWVAQCRSDGTPAIAVADIEINPEPTARLWRRTARANLYAPHQVRNDPRSDDRNTF</sequence>
<dbReference type="GO" id="GO:0016811">
    <property type="term" value="F:hydrolase activity, acting on carbon-nitrogen (but not peptide) bonds, in linear amides"/>
    <property type="evidence" value="ECO:0007669"/>
    <property type="project" value="TreeGrafter"/>
</dbReference>
<comment type="caution">
    <text evidence="3">The sequence shown here is derived from an EMBL/GenBank/DDBJ whole genome shotgun (WGS) entry which is preliminary data.</text>
</comment>
<evidence type="ECO:0000313" key="3">
    <source>
        <dbReference type="EMBL" id="NVD38754.1"/>
    </source>
</evidence>
<dbReference type="EMBL" id="JABWDU010000002">
    <property type="protein sequence ID" value="NVD38754.1"/>
    <property type="molecule type" value="Genomic_DNA"/>
</dbReference>
<dbReference type="Gene3D" id="3.60.110.10">
    <property type="entry name" value="Carbon-nitrogen hydrolase"/>
    <property type="match status" value="1"/>
</dbReference>
<dbReference type="InterPro" id="IPR036526">
    <property type="entry name" value="C-N_Hydrolase_sf"/>
</dbReference>
<dbReference type="Proteomes" id="UP000520198">
    <property type="component" value="Unassembled WGS sequence"/>
</dbReference>
<protein>
    <submittedName>
        <fullName evidence="3">Carbon-nitrogen hydrolase family protein</fullName>
    </submittedName>
</protein>
<dbReference type="InterPro" id="IPR050345">
    <property type="entry name" value="Aliph_Amidase/BUP"/>
</dbReference>
<dbReference type="RefSeq" id="WP_176352388.1">
    <property type="nucleotide sequence ID" value="NZ_JABWDU010000002.1"/>
</dbReference>
<dbReference type="PANTHER" id="PTHR43674:SF16">
    <property type="entry name" value="CARBON-NITROGEN FAMILY, PUTATIVE (AFU_ORTHOLOGUE AFUA_5G02350)-RELATED"/>
    <property type="match status" value="1"/>
</dbReference>
<dbReference type="SUPFAM" id="SSF56317">
    <property type="entry name" value="Carbon-nitrogen hydrolase"/>
    <property type="match status" value="1"/>
</dbReference>
<organism evidence="3 4">
    <name type="scientific">Ensifer oleiphilus</name>
    <dbReference type="NCBI Taxonomy" id="2742698"/>
    <lineage>
        <taxon>Bacteria</taxon>
        <taxon>Pseudomonadati</taxon>
        <taxon>Pseudomonadota</taxon>
        <taxon>Alphaproteobacteria</taxon>
        <taxon>Hyphomicrobiales</taxon>
        <taxon>Rhizobiaceae</taxon>
        <taxon>Sinorhizobium/Ensifer group</taxon>
        <taxon>Ensifer</taxon>
    </lineage>
</organism>
<proteinExistence type="predicted"/>
<reference evidence="3 4" key="1">
    <citation type="submission" date="2020-06" db="EMBL/GenBank/DDBJ databases">
        <authorList>
            <person name="Grouzdev D.S."/>
        </authorList>
    </citation>
    <scope>NUCLEOTIDE SEQUENCE [LARGE SCALE GENOMIC DNA]</scope>
    <source>
        <strain evidence="3 4">HO-A22</strain>
    </source>
</reference>
<accession>A0A7Y6Q474</accession>
<evidence type="ECO:0000256" key="1">
    <source>
        <dbReference type="ARBA" id="ARBA00022801"/>
    </source>
</evidence>
<gene>
    <name evidence="3" type="ORF">HT585_07810</name>
</gene>
<dbReference type="PANTHER" id="PTHR43674">
    <property type="entry name" value="NITRILASE C965.09-RELATED"/>
    <property type="match status" value="1"/>
</dbReference>